<gene>
    <name evidence="1" type="ORF">LFMFKLDH_00004</name>
</gene>
<evidence type="ECO:0000313" key="1">
    <source>
        <dbReference type="EMBL" id="QNO55350.1"/>
    </source>
</evidence>
<proteinExistence type="predicted"/>
<reference evidence="1" key="1">
    <citation type="submission" date="2020-06" db="EMBL/GenBank/DDBJ databases">
        <title>Unique genomic features of the anaerobic methanotrophic archaea.</title>
        <authorList>
            <person name="Chadwick G.L."/>
            <person name="Skennerton C.T."/>
            <person name="Laso-Perez R."/>
            <person name="Leu A.O."/>
            <person name="Speth D.R."/>
            <person name="Yu H."/>
            <person name="Morgan-Lang C."/>
            <person name="Hatzenpichler R."/>
            <person name="Goudeau D."/>
            <person name="Malmstrom R."/>
            <person name="Brazelton W.J."/>
            <person name="Woyke T."/>
            <person name="Hallam S.J."/>
            <person name="Tyson G.W."/>
            <person name="Wegener G."/>
            <person name="Boetius A."/>
            <person name="Orphan V."/>
        </authorList>
    </citation>
    <scope>NUCLEOTIDE SEQUENCE</scope>
</reference>
<name>A0A7G9Z516_9EURY</name>
<dbReference type="AlphaFoldDB" id="A0A7G9Z516"/>
<accession>A0A7G9Z516</accession>
<sequence>MKLKSGCIPCLVERTKYECDMLFEDDREKILVLRDFIAFLFEHLEGELNAPVFFGTEREKLVKRRKCHGRSLTNW</sequence>
<organism evidence="1">
    <name type="scientific">Candidatus Methanophaga sp. ANME-1 ERB7</name>
    <dbReference type="NCBI Taxonomy" id="2759913"/>
    <lineage>
        <taxon>Archaea</taxon>
        <taxon>Methanobacteriati</taxon>
        <taxon>Methanobacteriota</taxon>
        <taxon>Stenosarchaea group</taxon>
        <taxon>Methanomicrobia</taxon>
        <taxon>Candidatus Methanophagales</taxon>
        <taxon>Candidatus Methanophagaceae</taxon>
        <taxon>Candidatus Methanophaga</taxon>
    </lineage>
</organism>
<protein>
    <submittedName>
        <fullName evidence="1">Uncharacterized protein</fullName>
    </submittedName>
</protein>
<dbReference type="EMBL" id="MT631611">
    <property type="protein sequence ID" value="QNO55350.1"/>
    <property type="molecule type" value="Genomic_DNA"/>
</dbReference>